<dbReference type="GO" id="GO:0007064">
    <property type="term" value="P:mitotic sister chromatid cohesion"/>
    <property type="evidence" value="ECO:0007669"/>
    <property type="project" value="TreeGrafter"/>
</dbReference>
<dbReference type="PANTHER" id="PTHR42919:SF8">
    <property type="entry name" value="N-ALPHA-ACETYLTRANSFERASE 50"/>
    <property type="match status" value="1"/>
</dbReference>
<proteinExistence type="predicted"/>
<evidence type="ECO:0000256" key="1">
    <source>
        <dbReference type="ARBA" id="ARBA00022679"/>
    </source>
</evidence>
<organism evidence="4 5">
    <name type="scientific">Ceratodon purpureus</name>
    <name type="common">Fire moss</name>
    <name type="synonym">Dicranum purpureum</name>
    <dbReference type="NCBI Taxonomy" id="3225"/>
    <lineage>
        <taxon>Eukaryota</taxon>
        <taxon>Viridiplantae</taxon>
        <taxon>Streptophyta</taxon>
        <taxon>Embryophyta</taxon>
        <taxon>Bryophyta</taxon>
        <taxon>Bryophytina</taxon>
        <taxon>Bryopsida</taxon>
        <taxon>Dicranidae</taxon>
        <taxon>Pseudoditrichales</taxon>
        <taxon>Ditrichaceae</taxon>
        <taxon>Ceratodon</taxon>
    </lineage>
</organism>
<dbReference type="InterPro" id="IPR051556">
    <property type="entry name" value="N-term/lysine_N-AcTrnsfr"/>
</dbReference>
<dbReference type="EMBL" id="CM026421">
    <property type="protein sequence ID" value="KAG0589580.1"/>
    <property type="molecule type" value="Genomic_DNA"/>
</dbReference>
<sequence>MGRPQEAASISFDSVRDKNVMQLRKLNTAIFPVTYQDKFYTDALNSGDFTKLAYYNDICVGSIACRLEKKDGGSVRLYIMTLGVLAPYRRLRIGSKLLQNALDLCKDDPNIVEVYLHVQINNDEAIEFYRQFGFEITDTIQNYYKRIDPPHCHVLSKTLVPSGKSNGVL</sequence>
<dbReference type="SUPFAM" id="SSF55729">
    <property type="entry name" value="Acyl-CoA N-acyltransferases (Nat)"/>
    <property type="match status" value="1"/>
</dbReference>
<keyword evidence="5" id="KW-1185">Reference proteome</keyword>
<dbReference type="Proteomes" id="UP000822688">
    <property type="component" value="Chromosome 1"/>
</dbReference>
<dbReference type="GO" id="GO:0008080">
    <property type="term" value="F:N-acetyltransferase activity"/>
    <property type="evidence" value="ECO:0007669"/>
    <property type="project" value="TreeGrafter"/>
</dbReference>
<feature type="domain" description="N-acetyltransferase" evidence="3">
    <location>
        <begin position="10"/>
        <end position="161"/>
    </location>
</feature>
<evidence type="ECO:0000313" key="4">
    <source>
        <dbReference type="EMBL" id="KAG0589580.1"/>
    </source>
</evidence>
<evidence type="ECO:0000256" key="2">
    <source>
        <dbReference type="ARBA" id="ARBA00023315"/>
    </source>
</evidence>
<gene>
    <name evidence="4" type="ORF">KC19_1G031500</name>
</gene>
<protein>
    <recommendedName>
        <fullName evidence="3">N-acetyltransferase domain-containing protein</fullName>
    </recommendedName>
</protein>
<dbReference type="Pfam" id="PF00583">
    <property type="entry name" value="Acetyltransf_1"/>
    <property type="match status" value="1"/>
</dbReference>
<dbReference type="FunFam" id="3.40.630.30:FF:000006">
    <property type="entry name" value="Putative n-alpha-acetyltransferase 50"/>
    <property type="match status" value="1"/>
</dbReference>
<dbReference type="CDD" id="cd04301">
    <property type="entry name" value="NAT_SF"/>
    <property type="match status" value="1"/>
</dbReference>
<dbReference type="GO" id="GO:0031415">
    <property type="term" value="C:NatA complex"/>
    <property type="evidence" value="ECO:0007669"/>
    <property type="project" value="TreeGrafter"/>
</dbReference>
<dbReference type="PROSITE" id="PS51186">
    <property type="entry name" value="GNAT"/>
    <property type="match status" value="1"/>
</dbReference>
<dbReference type="Gene3D" id="3.40.630.30">
    <property type="match status" value="1"/>
</dbReference>
<name>A0A8T0J0W4_CERPU</name>
<dbReference type="AlphaFoldDB" id="A0A8T0J0W4"/>
<dbReference type="InterPro" id="IPR016181">
    <property type="entry name" value="Acyl_CoA_acyltransferase"/>
</dbReference>
<keyword evidence="2" id="KW-0012">Acyltransferase</keyword>
<reference evidence="4" key="1">
    <citation type="submission" date="2020-06" db="EMBL/GenBank/DDBJ databases">
        <title>WGS assembly of Ceratodon purpureus strain R40.</title>
        <authorList>
            <person name="Carey S.B."/>
            <person name="Jenkins J."/>
            <person name="Shu S."/>
            <person name="Lovell J.T."/>
            <person name="Sreedasyam A."/>
            <person name="Maumus F."/>
            <person name="Tiley G.P."/>
            <person name="Fernandez-Pozo N."/>
            <person name="Barry K."/>
            <person name="Chen C."/>
            <person name="Wang M."/>
            <person name="Lipzen A."/>
            <person name="Daum C."/>
            <person name="Saski C.A."/>
            <person name="Payton A.C."/>
            <person name="Mcbreen J.C."/>
            <person name="Conrad R.E."/>
            <person name="Kollar L.M."/>
            <person name="Olsson S."/>
            <person name="Huttunen S."/>
            <person name="Landis J.B."/>
            <person name="Wickett N.J."/>
            <person name="Johnson M.G."/>
            <person name="Rensing S.A."/>
            <person name="Grimwood J."/>
            <person name="Schmutz J."/>
            <person name="Mcdaniel S.F."/>
        </authorList>
    </citation>
    <scope>NUCLEOTIDE SEQUENCE</scope>
    <source>
        <strain evidence="4">R40</strain>
    </source>
</reference>
<comment type="caution">
    <text evidence="4">The sequence shown here is derived from an EMBL/GenBank/DDBJ whole genome shotgun (WGS) entry which is preliminary data.</text>
</comment>
<evidence type="ECO:0000259" key="3">
    <source>
        <dbReference type="PROSITE" id="PS51186"/>
    </source>
</evidence>
<dbReference type="PANTHER" id="PTHR42919">
    <property type="entry name" value="N-ALPHA-ACETYLTRANSFERASE"/>
    <property type="match status" value="1"/>
</dbReference>
<dbReference type="EMBL" id="CM026421">
    <property type="protein sequence ID" value="KAG0589581.1"/>
    <property type="molecule type" value="Genomic_DNA"/>
</dbReference>
<keyword evidence="1" id="KW-0808">Transferase</keyword>
<dbReference type="InterPro" id="IPR000182">
    <property type="entry name" value="GNAT_dom"/>
</dbReference>
<evidence type="ECO:0000313" key="5">
    <source>
        <dbReference type="Proteomes" id="UP000822688"/>
    </source>
</evidence>
<accession>A0A8T0J0W4</accession>